<gene>
    <name evidence="1" type="ORF">SAMN02745216_05077</name>
</gene>
<dbReference type="STRING" id="1121393.SAMN02745216_05077"/>
<dbReference type="Proteomes" id="UP000183994">
    <property type="component" value="Unassembled WGS sequence"/>
</dbReference>
<evidence type="ECO:0000313" key="2">
    <source>
        <dbReference type="Proteomes" id="UP000183994"/>
    </source>
</evidence>
<dbReference type="AlphaFoldDB" id="A0A1M7A1V5"/>
<protein>
    <recommendedName>
        <fullName evidence="3">DUF2958 domain-containing protein</fullName>
    </recommendedName>
</protein>
<dbReference type="EMBL" id="FQZU01000063">
    <property type="protein sequence ID" value="SHL36694.1"/>
    <property type="molecule type" value="Genomic_DNA"/>
</dbReference>
<keyword evidence="2" id="KW-1185">Reference proteome</keyword>
<sequence length="105" mass="12222">MWNIPSPERLARIPRLYDTEGIPVEDKLIYLHFFIGGCHWYIAEYDGDDLFFGYAVLNGDYLNAEWGYVSFSELKSVKVGWLEVDCEAEDAWRVRPAREVKGVRS</sequence>
<evidence type="ECO:0000313" key="1">
    <source>
        <dbReference type="EMBL" id="SHL36694.1"/>
    </source>
</evidence>
<reference evidence="2" key="1">
    <citation type="submission" date="2016-11" db="EMBL/GenBank/DDBJ databases">
        <authorList>
            <person name="Varghese N."/>
            <person name="Submissions S."/>
        </authorList>
    </citation>
    <scope>NUCLEOTIDE SEQUENCE [LARGE SCALE GENOMIC DNA]</scope>
    <source>
        <strain evidence="2">DSM 16219</strain>
    </source>
</reference>
<proteinExistence type="predicted"/>
<organism evidence="1 2">
    <name type="scientific">Desulfatibacillum alkenivorans DSM 16219</name>
    <dbReference type="NCBI Taxonomy" id="1121393"/>
    <lineage>
        <taxon>Bacteria</taxon>
        <taxon>Pseudomonadati</taxon>
        <taxon>Thermodesulfobacteriota</taxon>
        <taxon>Desulfobacteria</taxon>
        <taxon>Desulfobacterales</taxon>
        <taxon>Desulfatibacillaceae</taxon>
        <taxon>Desulfatibacillum</taxon>
    </lineage>
</organism>
<dbReference type="RefSeq" id="WP_073479045.1">
    <property type="nucleotide sequence ID" value="NZ_FQZU01000063.1"/>
</dbReference>
<evidence type="ECO:0008006" key="3">
    <source>
        <dbReference type="Google" id="ProtNLM"/>
    </source>
</evidence>
<dbReference type="OrthoDB" id="5421038at2"/>
<accession>A0A1M7A1V5</accession>
<name>A0A1M7A1V5_9BACT</name>